<dbReference type="GO" id="GO:0016705">
    <property type="term" value="F:oxidoreductase activity, acting on paired donors, with incorporation or reduction of molecular oxygen"/>
    <property type="evidence" value="ECO:0007669"/>
    <property type="project" value="InterPro"/>
</dbReference>
<dbReference type="AlphaFoldDB" id="A0AAD7BZJ6"/>
<dbReference type="Pfam" id="PF00067">
    <property type="entry name" value="p450"/>
    <property type="match status" value="1"/>
</dbReference>
<dbReference type="SUPFAM" id="SSF48264">
    <property type="entry name" value="Cytochrome P450"/>
    <property type="match status" value="1"/>
</dbReference>
<dbReference type="GO" id="GO:0020037">
    <property type="term" value="F:heme binding"/>
    <property type="evidence" value="ECO:0007669"/>
    <property type="project" value="InterPro"/>
</dbReference>
<name>A0AAD7BZJ6_9AGAR</name>
<protein>
    <recommendedName>
        <fullName evidence="3">Cytochrome P450</fullName>
    </recommendedName>
</protein>
<reference evidence="1" key="1">
    <citation type="submission" date="2023-03" db="EMBL/GenBank/DDBJ databases">
        <title>Massive genome expansion in bonnet fungi (Mycena s.s.) driven by repeated elements and novel gene families across ecological guilds.</title>
        <authorList>
            <consortium name="Lawrence Berkeley National Laboratory"/>
            <person name="Harder C.B."/>
            <person name="Miyauchi S."/>
            <person name="Viragh M."/>
            <person name="Kuo A."/>
            <person name="Thoen E."/>
            <person name="Andreopoulos B."/>
            <person name="Lu D."/>
            <person name="Skrede I."/>
            <person name="Drula E."/>
            <person name="Henrissat B."/>
            <person name="Morin E."/>
            <person name="Kohler A."/>
            <person name="Barry K."/>
            <person name="LaButti K."/>
            <person name="Morin E."/>
            <person name="Salamov A."/>
            <person name="Lipzen A."/>
            <person name="Mereny Z."/>
            <person name="Hegedus B."/>
            <person name="Baldrian P."/>
            <person name="Stursova M."/>
            <person name="Weitz H."/>
            <person name="Taylor A."/>
            <person name="Grigoriev I.V."/>
            <person name="Nagy L.G."/>
            <person name="Martin F."/>
            <person name="Kauserud H."/>
        </authorList>
    </citation>
    <scope>NUCLEOTIDE SEQUENCE</scope>
    <source>
        <strain evidence="1">9284</strain>
    </source>
</reference>
<organism evidence="1 2">
    <name type="scientific">Roridomyces roridus</name>
    <dbReference type="NCBI Taxonomy" id="1738132"/>
    <lineage>
        <taxon>Eukaryota</taxon>
        <taxon>Fungi</taxon>
        <taxon>Dikarya</taxon>
        <taxon>Basidiomycota</taxon>
        <taxon>Agaricomycotina</taxon>
        <taxon>Agaricomycetes</taxon>
        <taxon>Agaricomycetidae</taxon>
        <taxon>Agaricales</taxon>
        <taxon>Marasmiineae</taxon>
        <taxon>Mycenaceae</taxon>
        <taxon>Roridomyces</taxon>
    </lineage>
</organism>
<keyword evidence="2" id="KW-1185">Reference proteome</keyword>
<accession>A0AAD7BZJ6</accession>
<evidence type="ECO:0000313" key="1">
    <source>
        <dbReference type="EMBL" id="KAJ7635080.1"/>
    </source>
</evidence>
<comment type="caution">
    <text evidence="1">The sequence shown here is derived from an EMBL/GenBank/DDBJ whole genome shotgun (WGS) entry which is preliminary data.</text>
</comment>
<dbReference type="Gene3D" id="1.10.630.10">
    <property type="entry name" value="Cytochrome P450"/>
    <property type="match status" value="1"/>
</dbReference>
<feature type="non-terminal residue" evidence="1">
    <location>
        <position position="73"/>
    </location>
</feature>
<dbReference type="InterPro" id="IPR036396">
    <property type="entry name" value="Cyt_P450_sf"/>
</dbReference>
<proteinExistence type="predicted"/>
<evidence type="ECO:0008006" key="3">
    <source>
        <dbReference type="Google" id="ProtNLM"/>
    </source>
</evidence>
<sequence>VPMHSPLGRSRSSPSGLYAQTSLIVAAGQETTAGTLAFGLLALARHPDVQESLRRARNLFNPWRRDLGFGYHL</sequence>
<feature type="non-terminal residue" evidence="1">
    <location>
        <position position="1"/>
    </location>
</feature>
<evidence type="ECO:0000313" key="2">
    <source>
        <dbReference type="Proteomes" id="UP001221142"/>
    </source>
</evidence>
<dbReference type="GO" id="GO:0004497">
    <property type="term" value="F:monooxygenase activity"/>
    <property type="evidence" value="ECO:0007669"/>
    <property type="project" value="InterPro"/>
</dbReference>
<dbReference type="InterPro" id="IPR001128">
    <property type="entry name" value="Cyt_P450"/>
</dbReference>
<dbReference type="EMBL" id="JARKIF010000007">
    <property type="protein sequence ID" value="KAJ7635080.1"/>
    <property type="molecule type" value="Genomic_DNA"/>
</dbReference>
<gene>
    <name evidence="1" type="ORF">FB45DRAFT_910687</name>
</gene>
<dbReference type="Proteomes" id="UP001221142">
    <property type="component" value="Unassembled WGS sequence"/>
</dbReference>
<dbReference type="GO" id="GO:0005506">
    <property type="term" value="F:iron ion binding"/>
    <property type="evidence" value="ECO:0007669"/>
    <property type="project" value="InterPro"/>
</dbReference>